<dbReference type="Proteomes" id="UP000316270">
    <property type="component" value="Chromosome 1"/>
</dbReference>
<dbReference type="GO" id="GO:0005730">
    <property type="term" value="C:nucleolus"/>
    <property type="evidence" value="ECO:0007669"/>
    <property type="project" value="UniProtKB-SubCell"/>
</dbReference>
<feature type="repeat" description="WD" evidence="5">
    <location>
        <begin position="144"/>
        <end position="186"/>
    </location>
</feature>
<protein>
    <submittedName>
        <fullName evidence="6">Uncharacterized protein</fullName>
    </submittedName>
</protein>
<feature type="repeat" description="WD" evidence="5">
    <location>
        <begin position="402"/>
        <end position="443"/>
    </location>
</feature>
<feature type="repeat" description="WD" evidence="5">
    <location>
        <begin position="444"/>
        <end position="485"/>
    </location>
</feature>
<dbReference type="PROSITE" id="PS50294">
    <property type="entry name" value="WD_REPEATS_REGION"/>
    <property type="match status" value="7"/>
</dbReference>
<keyword evidence="4" id="KW-0539">Nucleus</keyword>
<accession>A0A517KW71</accession>
<evidence type="ECO:0000256" key="3">
    <source>
        <dbReference type="ARBA" id="ARBA00022737"/>
    </source>
</evidence>
<dbReference type="CDD" id="cd00200">
    <property type="entry name" value="WD40"/>
    <property type="match status" value="1"/>
</dbReference>
<dbReference type="PANTHER" id="PTHR19848">
    <property type="entry name" value="WD40 REPEAT PROTEIN"/>
    <property type="match status" value="1"/>
</dbReference>
<dbReference type="OrthoDB" id="10267436at2759"/>
<dbReference type="Pfam" id="PF00400">
    <property type="entry name" value="WD40"/>
    <property type="match status" value="7"/>
</dbReference>
<feature type="repeat" description="WD" evidence="5">
    <location>
        <begin position="277"/>
        <end position="317"/>
    </location>
</feature>
<dbReference type="Gene3D" id="2.130.10.10">
    <property type="entry name" value="YVTN repeat-like/Quinoprotein amine dehydrogenase"/>
    <property type="match status" value="1"/>
</dbReference>
<feature type="repeat" description="WD" evidence="5">
    <location>
        <begin position="229"/>
        <end position="268"/>
    </location>
</feature>
<evidence type="ECO:0000313" key="6">
    <source>
        <dbReference type="EMBL" id="QDS67640.1"/>
    </source>
</evidence>
<reference evidence="6 7" key="1">
    <citation type="submission" date="2019-07" db="EMBL/GenBank/DDBJ databases">
        <title>Finished genome of Venturia effusa.</title>
        <authorList>
            <person name="Young C.A."/>
            <person name="Cox M.P."/>
            <person name="Ganley A.R.D."/>
            <person name="David W.J."/>
        </authorList>
    </citation>
    <scope>NUCLEOTIDE SEQUENCE [LARGE SCALE GENOMIC DNA]</scope>
    <source>
        <strain evidence="7">albino</strain>
    </source>
</reference>
<dbReference type="PRINTS" id="PR00320">
    <property type="entry name" value="GPROTEINBRPT"/>
</dbReference>
<dbReference type="PROSITE" id="PS50082">
    <property type="entry name" value="WD_REPEATS_2"/>
    <property type="match status" value="7"/>
</dbReference>
<keyword evidence="3" id="KW-0677">Repeat</keyword>
<dbReference type="EMBL" id="CP042185">
    <property type="protein sequence ID" value="QDS67640.1"/>
    <property type="molecule type" value="Genomic_DNA"/>
</dbReference>
<name>A0A517KW71_9PEZI</name>
<dbReference type="STRING" id="50376.A0A517KW71"/>
<dbReference type="SUPFAM" id="SSF50978">
    <property type="entry name" value="WD40 repeat-like"/>
    <property type="match status" value="1"/>
</dbReference>
<keyword evidence="2 5" id="KW-0853">WD repeat</keyword>
<comment type="subcellular location">
    <subcellularLocation>
        <location evidence="1">Nucleus</location>
        <location evidence="1">Nucleolus</location>
    </subcellularLocation>
</comment>
<keyword evidence="7" id="KW-1185">Reference proteome</keyword>
<feature type="repeat" description="WD" evidence="5">
    <location>
        <begin position="187"/>
        <end position="218"/>
    </location>
</feature>
<dbReference type="GO" id="GO:0000027">
    <property type="term" value="P:ribosomal large subunit assembly"/>
    <property type="evidence" value="ECO:0007669"/>
    <property type="project" value="TreeGrafter"/>
</dbReference>
<evidence type="ECO:0000313" key="7">
    <source>
        <dbReference type="Proteomes" id="UP000316270"/>
    </source>
</evidence>
<organism evidence="6 7">
    <name type="scientific">Venturia effusa</name>
    <dbReference type="NCBI Taxonomy" id="50376"/>
    <lineage>
        <taxon>Eukaryota</taxon>
        <taxon>Fungi</taxon>
        <taxon>Dikarya</taxon>
        <taxon>Ascomycota</taxon>
        <taxon>Pezizomycotina</taxon>
        <taxon>Dothideomycetes</taxon>
        <taxon>Pleosporomycetidae</taxon>
        <taxon>Venturiales</taxon>
        <taxon>Venturiaceae</taxon>
        <taxon>Venturia</taxon>
    </lineage>
</organism>
<evidence type="ECO:0000256" key="1">
    <source>
        <dbReference type="ARBA" id="ARBA00004604"/>
    </source>
</evidence>
<dbReference type="PANTHER" id="PTHR19848:SF0">
    <property type="entry name" value="NOTCHLESS PROTEIN HOMOLOG 1"/>
    <property type="match status" value="1"/>
</dbReference>
<sequence length="519" mass="56388">MATVLPPPSKRQRREALEKSSIQAAPEIIPDGSVRVSFVDRATGESTGPSISVPLAQASVKNLELLLNSLQGHTDAHDRIPYRFFHERKKGTSEEQKQALAENGDIYSGLVKPGIISTEEELVLSYSPQAVFRVKAVSRCASSINGHGEPILTAQFSPATSSLFVTGSGDSTARIWDTDTNTPKHTLSGHTSWVLCVCWSPCGSMIATGSNDRTVRVFGSDGKPLGGAMKGHTAFVRALCWEPYHLQQTGRPRLASASKDATVRIWDVVARTADIVLSGHKASVSCVRWGGTGNIYTSSQDKTVKIWDGKKGTLIHTLNSHGHWVNSLALSTDFALRTGYFDHKGQKPGSEEERVAKAKARFEKAATLNGKLTEHLVSASDDNVLMLWDPFGPSPTKPVAKMLGHQKQVNFVTFSPDGLYIASCSFDNSVKLWNARDGKFILTFRGHVAPVYQCAFSADSRLLVSSSKDTTLKAWDVRTGKIANDLPGHADEVYAVDWSVDGLRVGSGGKDRAVRLWTN</sequence>
<evidence type="ECO:0000256" key="2">
    <source>
        <dbReference type="ARBA" id="ARBA00022574"/>
    </source>
</evidence>
<dbReference type="InterPro" id="IPR020472">
    <property type="entry name" value="WD40_PAC1"/>
</dbReference>
<dbReference type="PROSITE" id="PS00678">
    <property type="entry name" value="WD_REPEATS_1"/>
    <property type="match status" value="3"/>
</dbReference>
<dbReference type="InterPro" id="IPR019775">
    <property type="entry name" value="WD40_repeat_CS"/>
</dbReference>
<evidence type="ECO:0000256" key="4">
    <source>
        <dbReference type="ARBA" id="ARBA00023242"/>
    </source>
</evidence>
<gene>
    <name evidence="6" type="ORF">FKW77_004580</name>
</gene>
<feature type="repeat" description="WD" evidence="5">
    <location>
        <begin position="486"/>
        <end position="519"/>
    </location>
</feature>
<dbReference type="AlphaFoldDB" id="A0A517KW71"/>
<dbReference type="InterPro" id="IPR015943">
    <property type="entry name" value="WD40/YVTN_repeat-like_dom_sf"/>
</dbReference>
<dbReference type="InterPro" id="IPR001680">
    <property type="entry name" value="WD40_rpt"/>
</dbReference>
<proteinExistence type="predicted"/>
<evidence type="ECO:0000256" key="5">
    <source>
        <dbReference type="PROSITE-ProRule" id="PRU00221"/>
    </source>
</evidence>
<dbReference type="SMART" id="SM00320">
    <property type="entry name" value="WD40"/>
    <property type="match status" value="8"/>
</dbReference>
<dbReference type="InterPro" id="IPR036322">
    <property type="entry name" value="WD40_repeat_dom_sf"/>
</dbReference>